<dbReference type="OrthoDB" id="20872at2759"/>
<keyword evidence="2" id="KW-0862">Zinc</keyword>
<dbReference type="InterPro" id="IPR002110">
    <property type="entry name" value="Ankyrin_rpt"/>
</dbReference>
<feature type="domain" description="C3H1-type" evidence="4">
    <location>
        <begin position="439"/>
        <end position="466"/>
    </location>
</feature>
<dbReference type="Pfam" id="PF12796">
    <property type="entry name" value="Ank_2"/>
    <property type="match status" value="1"/>
</dbReference>
<dbReference type="SMART" id="SM00356">
    <property type="entry name" value="ZnF_C3H1"/>
    <property type="match status" value="2"/>
</dbReference>
<name>A0A4S4M226_9AGAM</name>
<evidence type="ECO:0000256" key="1">
    <source>
        <dbReference type="PROSITE-ProRule" id="PRU00023"/>
    </source>
</evidence>
<dbReference type="AlphaFoldDB" id="A0A4S4M226"/>
<feature type="domain" description="C3H1-type" evidence="4">
    <location>
        <begin position="216"/>
        <end position="241"/>
    </location>
</feature>
<keyword evidence="6" id="KW-1185">Reference proteome</keyword>
<feature type="region of interest" description="Disordered" evidence="3">
    <location>
        <begin position="511"/>
        <end position="645"/>
    </location>
</feature>
<feature type="zinc finger region" description="C3H1-type" evidence="2">
    <location>
        <begin position="439"/>
        <end position="466"/>
    </location>
</feature>
<dbReference type="Proteomes" id="UP000310158">
    <property type="component" value="Unassembled WGS sequence"/>
</dbReference>
<feature type="region of interest" description="Disordered" evidence="3">
    <location>
        <begin position="292"/>
        <end position="323"/>
    </location>
</feature>
<evidence type="ECO:0000256" key="2">
    <source>
        <dbReference type="PROSITE-ProRule" id="PRU00723"/>
    </source>
</evidence>
<dbReference type="GO" id="GO:0010468">
    <property type="term" value="P:regulation of gene expression"/>
    <property type="evidence" value="ECO:0007669"/>
    <property type="project" value="UniProtKB-ARBA"/>
</dbReference>
<evidence type="ECO:0000313" key="6">
    <source>
        <dbReference type="Proteomes" id="UP000310158"/>
    </source>
</evidence>
<evidence type="ECO:0000313" key="5">
    <source>
        <dbReference type="EMBL" id="THH18547.1"/>
    </source>
</evidence>
<feature type="repeat" description="ANK" evidence="1">
    <location>
        <begin position="63"/>
        <end position="87"/>
    </location>
</feature>
<protein>
    <recommendedName>
        <fullName evidence="4">C3H1-type domain-containing protein</fullName>
    </recommendedName>
</protein>
<proteinExistence type="predicted"/>
<dbReference type="SUPFAM" id="SSF48403">
    <property type="entry name" value="Ankyrin repeat"/>
    <property type="match status" value="1"/>
</dbReference>
<dbReference type="Pfam" id="PF14608">
    <property type="entry name" value="zf-CCCH_2"/>
    <property type="match status" value="2"/>
</dbReference>
<dbReference type="EMBL" id="SGPL01000072">
    <property type="protein sequence ID" value="THH18547.1"/>
    <property type="molecule type" value="Genomic_DNA"/>
</dbReference>
<organism evidence="5 6">
    <name type="scientific">Bondarzewia mesenterica</name>
    <dbReference type="NCBI Taxonomy" id="1095465"/>
    <lineage>
        <taxon>Eukaryota</taxon>
        <taxon>Fungi</taxon>
        <taxon>Dikarya</taxon>
        <taxon>Basidiomycota</taxon>
        <taxon>Agaricomycotina</taxon>
        <taxon>Agaricomycetes</taxon>
        <taxon>Russulales</taxon>
        <taxon>Bondarzewiaceae</taxon>
        <taxon>Bondarzewia</taxon>
    </lineage>
</organism>
<dbReference type="Gene3D" id="1.25.40.20">
    <property type="entry name" value="Ankyrin repeat-containing domain"/>
    <property type="match status" value="1"/>
</dbReference>
<dbReference type="GO" id="GO:0008270">
    <property type="term" value="F:zinc ion binding"/>
    <property type="evidence" value="ECO:0007669"/>
    <property type="project" value="UniProtKB-KW"/>
</dbReference>
<evidence type="ECO:0000256" key="3">
    <source>
        <dbReference type="SAM" id="MobiDB-lite"/>
    </source>
</evidence>
<dbReference type="PROSITE" id="PS50088">
    <property type="entry name" value="ANK_REPEAT"/>
    <property type="match status" value="1"/>
</dbReference>
<feature type="compositionally biased region" description="Pro residues" evidence="3">
    <location>
        <begin position="292"/>
        <end position="302"/>
    </location>
</feature>
<dbReference type="InterPro" id="IPR000571">
    <property type="entry name" value="Znf_CCCH"/>
</dbReference>
<feature type="region of interest" description="Disordered" evidence="3">
    <location>
        <begin position="354"/>
        <end position="396"/>
    </location>
</feature>
<keyword evidence="1" id="KW-0040">ANK repeat</keyword>
<dbReference type="PROSITE" id="PS50297">
    <property type="entry name" value="ANK_REP_REGION"/>
    <property type="match status" value="1"/>
</dbReference>
<accession>A0A4S4M226</accession>
<feature type="zinc finger region" description="C3H1-type" evidence="2">
    <location>
        <begin position="216"/>
        <end position="241"/>
    </location>
</feature>
<feature type="compositionally biased region" description="Basic and acidic residues" evidence="3">
    <location>
        <begin position="601"/>
        <end position="610"/>
    </location>
</feature>
<keyword evidence="2" id="KW-0479">Metal-binding</keyword>
<gene>
    <name evidence="5" type="ORF">EW146_g2451</name>
</gene>
<dbReference type="Gene3D" id="4.10.1000.10">
    <property type="entry name" value="Zinc finger, CCCH-type"/>
    <property type="match status" value="1"/>
</dbReference>
<reference evidence="5 6" key="1">
    <citation type="submission" date="2019-02" db="EMBL/GenBank/DDBJ databases">
        <title>Genome sequencing of the rare red list fungi Bondarzewia mesenterica.</title>
        <authorList>
            <person name="Buettner E."/>
            <person name="Kellner H."/>
        </authorList>
    </citation>
    <scope>NUCLEOTIDE SEQUENCE [LARGE SCALE GENOMIC DNA]</scope>
    <source>
        <strain evidence="5 6">DSM 108281</strain>
    </source>
</reference>
<evidence type="ECO:0000259" key="4">
    <source>
        <dbReference type="PROSITE" id="PS50103"/>
    </source>
</evidence>
<comment type="caution">
    <text evidence="5">The sequence shown here is derived from an EMBL/GenBank/DDBJ whole genome shotgun (WGS) entry which is preliminary data.</text>
</comment>
<dbReference type="PROSITE" id="PS50103">
    <property type="entry name" value="ZF_C3H1"/>
    <property type="match status" value="2"/>
</dbReference>
<sequence length="672" mass="71734">MVSELWKASSEGDLAKVNELLAQAAPADVEINGQFSLDRHFFQRGNHVALPSLADTSLHQDQDGVTPLIEAVKNSHYDVVKALLDRGMQFLSPLPYAHRYHLYVPFPGADPNHASSQGVPEQYTSDPAILDLLREAGSAKTNTEAFHPQPVYPHDPNVDPSKGYYIPPPGPYAYYPGMPVPPLPDGAVPYYPPPPPPADDQHPQGGLISNLPPPEIARLIPCRYFPACRYGASCMFAHPQGPYYQGPMPPPAQYPAPYDPMNPHPYPPNFYPMPPPSFQPPNGIPPPLHLTPMSPQPGPHSAPPMVHARSGSEIMSPAQGPFSPTGAQAPVPYGAISPVSPSYPHPVPTSVPLPVTSLPPVNGGPQSPVYQPPSHPMSNYDPRRDSGQYPAQPTQRGISDTNGMQKPAPFHGPEGFGPGGHRDGMGHHRRGSFRRQSFGGRKPPCLFFPSGRCRNGDECRFPHVMPDTAPPHQPNFAGRGGRFRPPPFVNGNANSNGIAPIEEQLAAMNVNDDNAPPQENIGGAAEAAASRVRTPSGPKQFNHAVNGPRPSRPSIPKQRVPNADEFPVLGGSTTPPSRSPAFNGHVNGPTAAQVLQAPPPARKDSTKDSSSRSQTPDSFRAAQPQQVSKPASEAAAAAPVVHQDRTVNKLPVSFAAVANGAPDASKEITVSA</sequence>
<keyword evidence="2" id="KW-0863">Zinc-finger</keyword>
<dbReference type="InterPro" id="IPR036770">
    <property type="entry name" value="Ankyrin_rpt-contain_sf"/>
</dbReference>